<accession>A0A5D3BC13</accession>
<dbReference type="EMBL" id="SSTD01019280">
    <property type="protein sequence ID" value="TYJ96667.1"/>
    <property type="molecule type" value="Genomic_DNA"/>
</dbReference>
<evidence type="ECO:0000256" key="1">
    <source>
        <dbReference type="SAM" id="SignalP"/>
    </source>
</evidence>
<reference evidence="2 3" key="1">
    <citation type="submission" date="2019-08" db="EMBL/GenBank/DDBJ databases">
        <title>Draft genome sequences of two oriental melons (Cucumis melo L. var makuwa).</title>
        <authorList>
            <person name="Kwon S.-Y."/>
        </authorList>
    </citation>
    <scope>NUCLEOTIDE SEQUENCE [LARGE SCALE GENOMIC DNA]</scope>
    <source>
        <strain evidence="3">cv. Chang Bougi</strain>
        <tissue evidence="2">Leaf</tissue>
    </source>
</reference>
<proteinExistence type="predicted"/>
<dbReference type="AlphaFoldDB" id="A0A5D3BC13"/>
<organism evidence="2 3">
    <name type="scientific">Cucumis melo var. makuwa</name>
    <name type="common">Oriental melon</name>
    <dbReference type="NCBI Taxonomy" id="1194695"/>
    <lineage>
        <taxon>Eukaryota</taxon>
        <taxon>Viridiplantae</taxon>
        <taxon>Streptophyta</taxon>
        <taxon>Embryophyta</taxon>
        <taxon>Tracheophyta</taxon>
        <taxon>Spermatophyta</taxon>
        <taxon>Magnoliopsida</taxon>
        <taxon>eudicotyledons</taxon>
        <taxon>Gunneridae</taxon>
        <taxon>Pentapetalae</taxon>
        <taxon>rosids</taxon>
        <taxon>fabids</taxon>
        <taxon>Cucurbitales</taxon>
        <taxon>Cucurbitaceae</taxon>
        <taxon>Benincaseae</taxon>
        <taxon>Cucumis</taxon>
    </lineage>
</organism>
<sequence length="101" mass="11743">MKLLNLWNWLSVMSMMWGKLGVHVYHREATNLARFEWSAISSEGGRLSREYNVDDEDDDILDLLTDLQGSMIAREENFDDGDGFDDEFLQDVDEMDTSNIF</sequence>
<feature type="chain" id="PRO_5022664561" evidence="1">
    <location>
        <begin position="22"/>
        <end position="101"/>
    </location>
</feature>
<comment type="caution">
    <text evidence="2">The sequence shown here is derived from an EMBL/GenBank/DDBJ whole genome shotgun (WGS) entry which is preliminary data.</text>
</comment>
<protein>
    <submittedName>
        <fullName evidence="2">Uncharacterized protein</fullName>
    </submittedName>
</protein>
<gene>
    <name evidence="2" type="ORF">E5676_scaffold549G00150</name>
</gene>
<dbReference type="Proteomes" id="UP000321947">
    <property type="component" value="Unassembled WGS sequence"/>
</dbReference>
<feature type="signal peptide" evidence="1">
    <location>
        <begin position="1"/>
        <end position="21"/>
    </location>
</feature>
<evidence type="ECO:0000313" key="3">
    <source>
        <dbReference type="Proteomes" id="UP000321947"/>
    </source>
</evidence>
<evidence type="ECO:0000313" key="2">
    <source>
        <dbReference type="EMBL" id="TYJ96667.1"/>
    </source>
</evidence>
<name>A0A5D3BC13_CUCMM</name>
<keyword evidence="1" id="KW-0732">Signal</keyword>